<protein>
    <submittedName>
        <fullName evidence="1">Uncharacterized protein</fullName>
    </submittedName>
</protein>
<name>A0A932ZVQ1_UNCTE</name>
<accession>A0A932ZVQ1</accession>
<evidence type="ECO:0000313" key="1">
    <source>
        <dbReference type="EMBL" id="MBI4252420.1"/>
    </source>
</evidence>
<evidence type="ECO:0000313" key="2">
    <source>
        <dbReference type="Proteomes" id="UP000752292"/>
    </source>
</evidence>
<dbReference type="AlphaFoldDB" id="A0A932ZVQ1"/>
<dbReference type="Proteomes" id="UP000752292">
    <property type="component" value="Unassembled WGS sequence"/>
</dbReference>
<comment type="caution">
    <text evidence="1">The sequence shown here is derived from an EMBL/GenBank/DDBJ whole genome shotgun (WGS) entry which is preliminary data.</text>
</comment>
<dbReference type="EMBL" id="JACQRX010000356">
    <property type="protein sequence ID" value="MBI4252420.1"/>
    <property type="molecule type" value="Genomic_DNA"/>
</dbReference>
<reference evidence="1" key="1">
    <citation type="submission" date="2020-07" db="EMBL/GenBank/DDBJ databases">
        <title>Huge and variable diversity of episymbiotic CPR bacteria and DPANN archaea in groundwater ecosystems.</title>
        <authorList>
            <person name="He C.Y."/>
            <person name="Keren R."/>
            <person name="Whittaker M."/>
            <person name="Farag I.F."/>
            <person name="Doudna J."/>
            <person name="Cate J.H.D."/>
            <person name="Banfield J.F."/>
        </authorList>
    </citation>
    <scope>NUCLEOTIDE SEQUENCE</scope>
    <source>
        <strain evidence="1">NC_groundwater_1370_Ag_S-0.2um_69_93</strain>
    </source>
</reference>
<gene>
    <name evidence="1" type="ORF">HY618_08165</name>
</gene>
<sequence>MESPQNKWCPIFLEAPQYMFATGTAHITSVTAKKFDGEIQEIPIGPGRHGPYYRVRPENLGEGPNLAEEYRKLARHSRSGFILQSKTKSNDPCGFESFVKSHWREIELDEHAELWPEIAKFFPEGHQVSVRADYDKDSIWRWIGQERPRDFDHANGLYELSHMKDEIFYLYEIYLELPRQLPKEDFQPKLLHGRVAGGTSTQIKLNNPAVECVVEVQKIERFSKPKSQQA</sequence>
<organism evidence="1 2">
    <name type="scientific">Tectimicrobiota bacterium</name>
    <dbReference type="NCBI Taxonomy" id="2528274"/>
    <lineage>
        <taxon>Bacteria</taxon>
        <taxon>Pseudomonadati</taxon>
        <taxon>Nitrospinota/Tectimicrobiota group</taxon>
        <taxon>Candidatus Tectimicrobiota</taxon>
    </lineage>
</organism>
<proteinExistence type="predicted"/>